<organism evidence="4 5">
    <name type="scientific">Gordonia aquimaris</name>
    <dbReference type="NCBI Taxonomy" id="2984863"/>
    <lineage>
        <taxon>Bacteria</taxon>
        <taxon>Bacillati</taxon>
        <taxon>Actinomycetota</taxon>
        <taxon>Actinomycetes</taxon>
        <taxon>Mycobacteriales</taxon>
        <taxon>Gordoniaceae</taxon>
        <taxon>Gordonia</taxon>
    </lineage>
</organism>
<dbReference type="PRINTS" id="PR00420">
    <property type="entry name" value="RNGMNOXGNASE"/>
</dbReference>
<dbReference type="InterPro" id="IPR050641">
    <property type="entry name" value="RIFMO-like"/>
</dbReference>
<dbReference type="Proteomes" id="UP001143347">
    <property type="component" value="Unassembled WGS sequence"/>
</dbReference>
<dbReference type="EMBL" id="JAPKFM010000003">
    <property type="protein sequence ID" value="MCX2963480.1"/>
    <property type="molecule type" value="Genomic_DNA"/>
</dbReference>
<gene>
    <name evidence="4" type="ORF">OSB52_05165</name>
</gene>
<keyword evidence="5" id="KW-1185">Reference proteome</keyword>
<accession>A0A9X3I412</accession>
<evidence type="ECO:0000313" key="4">
    <source>
        <dbReference type="EMBL" id="MCX2963480.1"/>
    </source>
</evidence>
<dbReference type="NCBIfam" id="NF006091">
    <property type="entry name" value="PRK08243.1"/>
    <property type="match status" value="1"/>
</dbReference>
<reference evidence="4" key="1">
    <citation type="submission" date="2022-10" db="EMBL/GenBank/DDBJ databases">
        <title>WGS of marine actinomycetes from Thailand.</title>
        <authorList>
            <person name="Thawai C."/>
        </authorList>
    </citation>
    <scope>NUCLEOTIDE SEQUENCE</scope>
    <source>
        <strain evidence="4">SW21</strain>
    </source>
</reference>
<evidence type="ECO:0000313" key="5">
    <source>
        <dbReference type="Proteomes" id="UP001143347"/>
    </source>
</evidence>
<proteinExistence type="predicted"/>
<dbReference type="PANTHER" id="PTHR43004">
    <property type="entry name" value="TRK SYSTEM POTASSIUM UPTAKE PROTEIN"/>
    <property type="match status" value="1"/>
</dbReference>
<evidence type="ECO:0000259" key="3">
    <source>
        <dbReference type="Pfam" id="PF01494"/>
    </source>
</evidence>
<dbReference type="Gene3D" id="3.50.50.60">
    <property type="entry name" value="FAD/NAD(P)-binding domain"/>
    <property type="match status" value="1"/>
</dbReference>
<dbReference type="SUPFAM" id="SSF54373">
    <property type="entry name" value="FAD-linked reductases, C-terminal domain"/>
    <property type="match status" value="1"/>
</dbReference>
<evidence type="ECO:0000256" key="2">
    <source>
        <dbReference type="ARBA" id="ARBA00022827"/>
    </source>
</evidence>
<dbReference type="RefSeq" id="WP_266060524.1">
    <property type="nucleotide sequence ID" value="NZ_JAPKFM010000003.1"/>
</dbReference>
<dbReference type="InterPro" id="IPR036188">
    <property type="entry name" value="FAD/NAD-bd_sf"/>
</dbReference>
<comment type="caution">
    <text evidence="4">The sequence shown here is derived from an EMBL/GenBank/DDBJ whole genome shotgun (WGS) entry which is preliminary data.</text>
</comment>
<protein>
    <submittedName>
        <fullName evidence="4">4-hydroxybenzoate 3-monooxygenase</fullName>
    </submittedName>
</protein>
<name>A0A9X3I412_9ACTN</name>
<feature type="domain" description="FAD-binding" evidence="3">
    <location>
        <begin position="6"/>
        <end position="345"/>
    </location>
</feature>
<dbReference type="GO" id="GO:0071949">
    <property type="term" value="F:FAD binding"/>
    <property type="evidence" value="ECO:0007669"/>
    <property type="project" value="InterPro"/>
</dbReference>
<dbReference type="SUPFAM" id="SSF51905">
    <property type="entry name" value="FAD/NAD(P)-binding domain"/>
    <property type="match status" value="1"/>
</dbReference>
<dbReference type="InterPro" id="IPR002938">
    <property type="entry name" value="FAD-bd"/>
</dbReference>
<keyword evidence="1" id="KW-0285">Flavoprotein</keyword>
<dbReference type="AlphaFoldDB" id="A0A9X3I412"/>
<dbReference type="PANTHER" id="PTHR43004:SF3">
    <property type="entry name" value="P-HYDROXYBENZOATE HYDROXYLASE"/>
    <property type="match status" value="1"/>
</dbReference>
<sequence length="404" mass="45390">MTHEIRTQVAIIGAGPAGLTLAQMLHLQGIDTVVIERQSQAHVRARIRAGVIEQTTVDLLHEIGLADRLRREALVHNGFYIRFDRTTHHLDFHRHLDRHAFVYGQSELVADLIDARHATGRPLHFEATDVSVHDIGTDAPFVEFVVDGRAHRIRADFVAGCDGFHGICRQALDPDRTTVANRTYPFAWLGILARTTPVTDEGMYCAHPDGLSVHSMRGPHLTRQYLQVPAHTDLGTWSDEQIWRELRRRSAADDHPELETGEIIERSLAPLRSVVTDPMQQGALFLLGDAAHIVPPTGAKGLNLAISDACVLSHGLGHYYATGDHTALDRYSETALPRVWQAQAFSWNLTTTLHRLGDDGFDWHLRHARLTRWTSSVHEERALGEVYLGLPFPTPWRPRDCRML</sequence>
<dbReference type="Gene3D" id="3.30.9.10">
    <property type="entry name" value="D-Amino Acid Oxidase, subunit A, domain 2"/>
    <property type="match status" value="1"/>
</dbReference>
<dbReference type="Pfam" id="PF01494">
    <property type="entry name" value="FAD_binding_3"/>
    <property type="match status" value="1"/>
</dbReference>
<evidence type="ECO:0000256" key="1">
    <source>
        <dbReference type="ARBA" id="ARBA00022630"/>
    </source>
</evidence>
<keyword evidence="2" id="KW-0274">FAD</keyword>
<dbReference type="GO" id="GO:0016709">
    <property type="term" value="F:oxidoreductase activity, acting on paired donors, with incorporation or reduction of molecular oxygen, NAD(P)H as one donor, and incorporation of one atom of oxygen"/>
    <property type="evidence" value="ECO:0007669"/>
    <property type="project" value="UniProtKB-ARBA"/>
</dbReference>